<dbReference type="InterPro" id="IPR017441">
    <property type="entry name" value="Protein_kinase_ATP_BS"/>
</dbReference>
<evidence type="ECO:0000256" key="11">
    <source>
        <dbReference type="RuleBase" id="RU000304"/>
    </source>
</evidence>
<dbReference type="PROSITE" id="PS50011">
    <property type="entry name" value="PROTEIN_KINASE_DOM"/>
    <property type="match status" value="1"/>
</dbReference>
<evidence type="ECO:0000256" key="6">
    <source>
        <dbReference type="ARBA" id="ARBA00022777"/>
    </source>
</evidence>
<dbReference type="PANTHER" id="PTHR48006">
    <property type="entry name" value="LEUCINE-RICH REPEAT-CONTAINING PROTEIN DDB_G0281931-RELATED"/>
    <property type="match status" value="1"/>
</dbReference>
<organism evidence="14 16">
    <name type="scientific">Dracunculus medinensis</name>
    <name type="common">Guinea worm</name>
    <dbReference type="NCBI Taxonomy" id="318479"/>
    <lineage>
        <taxon>Eukaryota</taxon>
        <taxon>Metazoa</taxon>
        <taxon>Ecdysozoa</taxon>
        <taxon>Nematoda</taxon>
        <taxon>Chromadorea</taxon>
        <taxon>Rhabditida</taxon>
        <taxon>Spirurina</taxon>
        <taxon>Dracunculoidea</taxon>
        <taxon>Dracunculidae</taxon>
        <taxon>Dracunculus</taxon>
    </lineage>
</organism>
<name>A0A0N4U5G4_DRAME</name>
<dbReference type="EC" id="2.7.11.1" evidence="2"/>
<dbReference type="InterPro" id="IPR011009">
    <property type="entry name" value="Kinase-like_dom_sf"/>
</dbReference>
<evidence type="ECO:0000256" key="3">
    <source>
        <dbReference type="ARBA" id="ARBA00022527"/>
    </source>
</evidence>
<dbReference type="SUPFAM" id="SSF56112">
    <property type="entry name" value="Protein kinase-like (PK-like)"/>
    <property type="match status" value="1"/>
</dbReference>
<reference evidence="13 15" key="2">
    <citation type="submission" date="2018-11" db="EMBL/GenBank/DDBJ databases">
        <authorList>
            <consortium name="Pathogen Informatics"/>
        </authorList>
    </citation>
    <scope>NUCLEOTIDE SEQUENCE [LARGE SCALE GENOMIC DNA]</scope>
</reference>
<dbReference type="GO" id="GO:0004674">
    <property type="term" value="F:protein serine/threonine kinase activity"/>
    <property type="evidence" value="ECO:0007669"/>
    <property type="project" value="UniProtKB-KW"/>
</dbReference>
<dbReference type="Gene3D" id="3.30.200.20">
    <property type="entry name" value="Phosphorylase Kinase, domain 1"/>
    <property type="match status" value="1"/>
</dbReference>
<keyword evidence="15" id="KW-1185">Reference proteome</keyword>
<evidence type="ECO:0000256" key="5">
    <source>
        <dbReference type="ARBA" id="ARBA00022741"/>
    </source>
</evidence>
<accession>A0A0N4U5G4</accession>
<dbReference type="InterPro" id="IPR051824">
    <property type="entry name" value="LRR_Rcpt-Like_S/T_Kinase"/>
</dbReference>
<proteinExistence type="inferred from homology"/>
<dbReference type="GO" id="GO:0031349">
    <property type="term" value="P:positive regulation of defense response"/>
    <property type="evidence" value="ECO:0007669"/>
    <property type="project" value="UniProtKB-ARBA"/>
</dbReference>
<dbReference type="AlphaFoldDB" id="A0A0N4U5G4"/>
<dbReference type="SUPFAM" id="SSF47986">
    <property type="entry name" value="DEATH domain"/>
    <property type="match status" value="1"/>
</dbReference>
<evidence type="ECO:0000256" key="4">
    <source>
        <dbReference type="ARBA" id="ARBA00022679"/>
    </source>
</evidence>
<dbReference type="STRING" id="318479.A0A0N4U5G4"/>
<dbReference type="InterPro" id="IPR011029">
    <property type="entry name" value="DEATH-like_dom_sf"/>
</dbReference>
<evidence type="ECO:0000259" key="12">
    <source>
        <dbReference type="PROSITE" id="PS50011"/>
    </source>
</evidence>
<dbReference type="SMART" id="SM00220">
    <property type="entry name" value="S_TKc"/>
    <property type="match status" value="1"/>
</dbReference>
<dbReference type="Proteomes" id="UP000038040">
    <property type="component" value="Unplaced"/>
</dbReference>
<evidence type="ECO:0000256" key="9">
    <source>
        <dbReference type="ARBA" id="ARBA00048679"/>
    </source>
</evidence>
<protein>
    <recommendedName>
        <fullName evidence="2">non-specific serine/threonine protein kinase</fullName>
        <ecNumber evidence="2">2.7.11.1</ecNumber>
    </recommendedName>
</protein>
<evidence type="ECO:0000256" key="8">
    <source>
        <dbReference type="ARBA" id="ARBA00047899"/>
    </source>
</evidence>
<comment type="catalytic activity">
    <reaction evidence="9">
        <text>L-seryl-[protein] + ATP = O-phospho-L-seryl-[protein] + ADP + H(+)</text>
        <dbReference type="Rhea" id="RHEA:17989"/>
        <dbReference type="Rhea" id="RHEA-COMP:9863"/>
        <dbReference type="Rhea" id="RHEA-COMP:11604"/>
        <dbReference type="ChEBI" id="CHEBI:15378"/>
        <dbReference type="ChEBI" id="CHEBI:29999"/>
        <dbReference type="ChEBI" id="CHEBI:30616"/>
        <dbReference type="ChEBI" id="CHEBI:83421"/>
        <dbReference type="ChEBI" id="CHEBI:456216"/>
        <dbReference type="EC" id="2.7.11.1"/>
    </reaction>
</comment>
<evidence type="ECO:0000256" key="10">
    <source>
        <dbReference type="PROSITE-ProRule" id="PRU10141"/>
    </source>
</evidence>
<gene>
    <name evidence="13" type="ORF">DME_LOCUS6447</name>
</gene>
<comment type="catalytic activity">
    <reaction evidence="8">
        <text>L-threonyl-[protein] + ATP = O-phospho-L-threonyl-[protein] + ADP + H(+)</text>
        <dbReference type="Rhea" id="RHEA:46608"/>
        <dbReference type="Rhea" id="RHEA-COMP:11060"/>
        <dbReference type="Rhea" id="RHEA-COMP:11605"/>
        <dbReference type="ChEBI" id="CHEBI:15378"/>
        <dbReference type="ChEBI" id="CHEBI:30013"/>
        <dbReference type="ChEBI" id="CHEBI:30616"/>
        <dbReference type="ChEBI" id="CHEBI:61977"/>
        <dbReference type="ChEBI" id="CHEBI:456216"/>
        <dbReference type="EC" id="2.7.11.1"/>
    </reaction>
</comment>
<dbReference type="InterPro" id="IPR001245">
    <property type="entry name" value="Ser-Thr/Tyr_kinase_cat_dom"/>
</dbReference>
<dbReference type="Proteomes" id="UP000274756">
    <property type="component" value="Unassembled WGS sequence"/>
</dbReference>
<evidence type="ECO:0000313" key="13">
    <source>
        <dbReference type="EMBL" id="VDN56474.1"/>
    </source>
</evidence>
<dbReference type="InterPro" id="IPR008271">
    <property type="entry name" value="Ser/Thr_kinase_AS"/>
</dbReference>
<feature type="binding site" evidence="10">
    <location>
        <position position="128"/>
    </location>
    <ligand>
        <name>ATP</name>
        <dbReference type="ChEBI" id="CHEBI:30616"/>
    </ligand>
</feature>
<evidence type="ECO:0000313" key="14">
    <source>
        <dbReference type="Proteomes" id="UP000038040"/>
    </source>
</evidence>
<dbReference type="EMBL" id="UYYG01001155">
    <property type="protein sequence ID" value="VDN56474.1"/>
    <property type="molecule type" value="Genomic_DNA"/>
</dbReference>
<keyword evidence="7 10" id="KW-0067">ATP-binding</keyword>
<dbReference type="PANTHER" id="PTHR48006:SF102">
    <property type="entry name" value="LEUCINE-RICH REPEAT-CONTAINING PROTEIN DDB_G0281931-RELATED"/>
    <property type="match status" value="1"/>
</dbReference>
<evidence type="ECO:0000256" key="7">
    <source>
        <dbReference type="ARBA" id="ARBA00022840"/>
    </source>
</evidence>
<dbReference type="InterPro" id="IPR000719">
    <property type="entry name" value="Prot_kinase_dom"/>
</dbReference>
<dbReference type="PROSITE" id="PS00107">
    <property type="entry name" value="PROTEIN_KINASE_ATP"/>
    <property type="match status" value="1"/>
</dbReference>
<dbReference type="Pfam" id="PF07714">
    <property type="entry name" value="PK_Tyr_Ser-Thr"/>
    <property type="match status" value="1"/>
</dbReference>
<dbReference type="GO" id="GO:1902533">
    <property type="term" value="P:positive regulation of intracellular signal transduction"/>
    <property type="evidence" value="ECO:0007669"/>
    <property type="project" value="UniProtKB-ARBA"/>
</dbReference>
<dbReference type="GO" id="GO:0006950">
    <property type="term" value="P:response to stress"/>
    <property type="evidence" value="ECO:0007669"/>
    <property type="project" value="UniProtKB-ARBA"/>
</dbReference>
<comment type="similarity">
    <text evidence="1">Belongs to the protein kinase superfamily. TKL Ser/Thr protein kinase family. Pelle subfamily.</text>
</comment>
<dbReference type="Gene3D" id="1.10.533.10">
    <property type="entry name" value="Death Domain, Fas"/>
    <property type="match status" value="1"/>
</dbReference>
<dbReference type="FunFam" id="1.10.510.10:FF:000754">
    <property type="entry name" value="Interleukin-1 receptor-associated kinase"/>
    <property type="match status" value="1"/>
</dbReference>
<sequence>MPDLQLKDVEACRKVYGAGGSPTEILLAIWGSKGNKIVQLYNYLGRIRNIRAMRIIRHLDIFFLFFDSFKFKINMERFSCSTIYNAPSIKYNEVLLATNNFADSQIIGRGGYGIVYKGDWKRTKVAVKRIQSKNNSIKEGLQEMRTLALYRHDNILPLYGFSFDGPEPCLIYQFMANGSLEDYIKCKKTNILTWQQKWNIAIGAARGLHYLHTVGSAPLIHGDIKSANILLDRYFEARLGDFGLSRIGKVSNFSIAANVKGTLAYLPLEFLTRRIITTKLDIYGYGVVLLEIATGIGAFGCSLDESNLASYCHKINSSTKDNSHKNVELIMDHKCPSNDLQHNIYRNLLEMGLKCTETDWNDRPSSQRILDELIYYEST</sequence>
<keyword evidence="6" id="KW-0418">Kinase</keyword>
<feature type="domain" description="Protein kinase" evidence="12">
    <location>
        <begin position="101"/>
        <end position="376"/>
    </location>
</feature>
<evidence type="ECO:0000313" key="15">
    <source>
        <dbReference type="Proteomes" id="UP000274756"/>
    </source>
</evidence>
<dbReference type="GO" id="GO:0009893">
    <property type="term" value="P:positive regulation of metabolic process"/>
    <property type="evidence" value="ECO:0007669"/>
    <property type="project" value="UniProtKB-ARBA"/>
</dbReference>
<reference evidence="16" key="1">
    <citation type="submission" date="2017-02" db="UniProtKB">
        <authorList>
            <consortium name="WormBaseParasite"/>
        </authorList>
    </citation>
    <scope>IDENTIFICATION</scope>
</reference>
<dbReference type="PROSITE" id="PS00108">
    <property type="entry name" value="PROTEIN_KINASE_ST"/>
    <property type="match status" value="1"/>
</dbReference>
<keyword evidence="5 10" id="KW-0547">Nucleotide-binding</keyword>
<dbReference type="OrthoDB" id="4062651at2759"/>
<evidence type="ECO:0000256" key="1">
    <source>
        <dbReference type="ARBA" id="ARBA00008718"/>
    </source>
</evidence>
<evidence type="ECO:0000313" key="16">
    <source>
        <dbReference type="WBParaSite" id="DME_0000208701-mRNA-1"/>
    </source>
</evidence>
<evidence type="ECO:0000256" key="2">
    <source>
        <dbReference type="ARBA" id="ARBA00012513"/>
    </source>
</evidence>
<keyword evidence="3 11" id="KW-0723">Serine/threonine-protein kinase</keyword>
<dbReference type="GO" id="GO:0005524">
    <property type="term" value="F:ATP binding"/>
    <property type="evidence" value="ECO:0007669"/>
    <property type="project" value="UniProtKB-UniRule"/>
</dbReference>
<dbReference type="Gene3D" id="1.10.510.10">
    <property type="entry name" value="Transferase(Phosphotransferase) domain 1"/>
    <property type="match status" value="1"/>
</dbReference>
<dbReference type="WBParaSite" id="DME_0000208701-mRNA-1">
    <property type="protein sequence ID" value="DME_0000208701-mRNA-1"/>
    <property type="gene ID" value="DME_0000208701"/>
</dbReference>
<keyword evidence="4" id="KW-0808">Transferase</keyword>